<name>A0A8H3GTF6_9AGAM</name>
<comment type="caution">
    <text evidence="2">The sequence shown here is derived from an EMBL/GenBank/DDBJ whole genome shotgun (WGS) entry which is preliminary data.</text>
</comment>
<dbReference type="PANTHER" id="PTHR33096">
    <property type="entry name" value="CXC2 DOMAIN-CONTAINING PROTEIN"/>
    <property type="match status" value="1"/>
</dbReference>
<proteinExistence type="predicted"/>
<dbReference type="AlphaFoldDB" id="A0A8H3GTF6"/>
<evidence type="ECO:0000313" key="3">
    <source>
        <dbReference type="Proteomes" id="UP000663888"/>
    </source>
</evidence>
<feature type="region of interest" description="Disordered" evidence="1">
    <location>
        <begin position="746"/>
        <end position="805"/>
    </location>
</feature>
<dbReference type="PANTHER" id="PTHR33096:SF1">
    <property type="entry name" value="CXC1-LIKE CYSTEINE CLUSTER ASSOCIATED WITH KDZ TRANSPOSASES DOMAIN-CONTAINING PROTEIN"/>
    <property type="match status" value="1"/>
</dbReference>
<feature type="compositionally biased region" description="Basic residues" evidence="1">
    <location>
        <begin position="7"/>
        <end position="18"/>
    </location>
</feature>
<accession>A0A8H3GTF6</accession>
<sequence length="805" mass="90911">MIPSNIKRGKPSTSRRFHVAGPYSSKVKPSAKPLLILPTLKSVSVRTLDQATAARRQEYQDSLTKICHPDIELFHPESGWLGSVGLSYEDWVGSREWTDEDIDDTFVSIVVPVHRKRLLQTWSERLARKKHSWDQRLQDVCDAYLAFNLSGPPAPAAGTSASSFSLHCIHLTGPGFPKVVSLARHGYFSPTPSAPSCAIHYMAPYSRHFRTQLSSSLDVYLAIMRIIDTQLAAALGRNDPDWRLANACSACTYCLDNEPTMRYSMLVTCDGNDSLKRLANASVVDRRTLDQDYFLSSDYVDIFANEVLGKQKGKDTELHDNTHRAKYGLAAVNKLCQVFGDDLLIGYDIGCTFGGTADRSAKVGPVVRKHNTQFIVGSFHGYAHNRKCQLKYHPLNVIGAGLESFEQNETLFSSTNTVARTTRHVTPYHRRQLIVLHVSGWDFNRRCSLGATLKKRYQKALHILATLPSELKEINAKNTDDDWSSMFEEERKYFDSLIKPSKESDFKMNYVKCLRTLALREKDFHEAFGIKLAHTLPAHIDTYRNHPTVKDTPKENQYQRPIETQSRKLEAKRTAAAEQLHYIQIEVARIEQDHEISPRWTPESPEWKAAVEREALESYHSALRNLESLVVQRLRELEKTHSAGTGYKARQQITKAIYRREKAIHTALDKYNEAARQLKPPRPPIKFSELSDHAYVGDFDFLRFSEHGAQDATCSTGAQIYPEGSGVLTSTRAKLTLRGPKFIRRAPEYSRAHEQNEEVPPDPLTTASYARPPPPALPEASNAAPTPQARKHYARLEPAAENKGY</sequence>
<dbReference type="Proteomes" id="UP000663888">
    <property type="component" value="Unassembled WGS sequence"/>
</dbReference>
<reference evidence="2" key="1">
    <citation type="submission" date="2021-01" db="EMBL/GenBank/DDBJ databases">
        <authorList>
            <person name="Kaushik A."/>
        </authorList>
    </citation>
    <scope>NUCLEOTIDE SEQUENCE</scope>
    <source>
        <strain evidence="2">AG4-R118</strain>
    </source>
</reference>
<evidence type="ECO:0000256" key="1">
    <source>
        <dbReference type="SAM" id="MobiDB-lite"/>
    </source>
</evidence>
<feature type="compositionally biased region" description="Basic and acidic residues" evidence="1">
    <location>
        <begin position="794"/>
        <end position="805"/>
    </location>
</feature>
<dbReference type="Pfam" id="PF18758">
    <property type="entry name" value="KDZ"/>
    <property type="match status" value="1"/>
</dbReference>
<dbReference type="EMBL" id="CAJMWX010001072">
    <property type="protein sequence ID" value="CAE6465247.1"/>
    <property type="molecule type" value="Genomic_DNA"/>
</dbReference>
<organism evidence="2 3">
    <name type="scientific">Rhizoctonia solani</name>
    <dbReference type="NCBI Taxonomy" id="456999"/>
    <lineage>
        <taxon>Eukaryota</taxon>
        <taxon>Fungi</taxon>
        <taxon>Dikarya</taxon>
        <taxon>Basidiomycota</taxon>
        <taxon>Agaricomycotina</taxon>
        <taxon>Agaricomycetes</taxon>
        <taxon>Cantharellales</taxon>
        <taxon>Ceratobasidiaceae</taxon>
        <taxon>Rhizoctonia</taxon>
    </lineage>
</organism>
<evidence type="ECO:0000313" key="2">
    <source>
        <dbReference type="EMBL" id="CAE6465247.1"/>
    </source>
</evidence>
<gene>
    <name evidence="2" type="ORF">RDB_LOCUS97553</name>
</gene>
<feature type="compositionally biased region" description="Basic and acidic residues" evidence="1">
    <location>
        <begin position="746"/>
        <end position="756"/>
    </location>
</feature>
<dbReference type="InterPro" id="IPR040521">
    <property type="entry name" value="KDZ"/>
</dbReference>
<feature type="region of interest" description="Disordered" evidence="1">
    <location>
        <begin position="1"/>
        <end position="24"/>
    </location>
</feature>
<protein>
    <submittedName>
        <fullName evidence="2">Uncharacterized protein</fullName>
    </submittedName>
</protein>